<dbReference type="STRING" id="1073089.A0A1L9RZ16"/>
<dbReference type="GO" id="GO:0016787">
    <property type="term" value="F:hydrolase activity"/>
    <property type="evidence" value="ECO:0007669"/>
    <property type="project" value="UniProtKB-KW"/>
</dbReference>
<dbReference type="GeneID" id="63743325"/>
<evidence type="ECO:0000256" key="6">
    <source>
        <dbReference type="SAM" id="MobiDB-lite"/>
    </source>
</evidence>
<keyword evidence="3" id="KW-0378">Hydrolase</keyword>
<dbReference type="Gene3D" id="3.10.450.30">
    <property type="entry name" value="Microbial ribonucleases"/>
    <property type="match status" value="2"/>
</dbReference>
<protein>
    <submittedName>
        <fullName evidence="8">Uncharacterized protein</fullName>
    </submittedName>
</protein>
<dbReference type="OrthoDB" id="5425539at2759"/>
<gene>
    <name evidence="8" type="ORF">ASPWEDRAFT_102455</name>
</gene>
<evidence type="ECO:0000256" key="3">
    <source>
        <dbReference type="ARBA" id="ARBA00022801"/>
    </source>
</evidence>
<dbReference type="EMBL" id="KV878209">
    <property type="protein sequence ID" value="OJJ40143.1"/>
    <property type="molecule type" value="Genomic_DNA"/>
</dbReference>
<feature type="chain" id="PRO_5012996308" evidence="7">
    <location>
        <begin position="20"/>
        <end position="326"/>
    </location>
</feature>
<keyword evidence="7" id="KW-0732">Signal</keyword>
<feature type="region of interest" description="Disordered" evidence="6">
    <location>
        <begin position="177"/>
        <end position="220"/>
    </location>
</feature>
<feature type="signal peptide" evidence="7">
    <location>
        <begin position="1"/>
        <end position="19"/>
    </location>
</feature>
<evidence type="ECO:0000313" key="8">
    <source>
        <dbReference type="EMBL" id="OJJ40143.1"/>
    </source>
</evidence>
<keyword evidence="9" id="KW-1185">Reference proteome</keyword>
<evidence type="ECO:0000256" key="5">
    <source>
        <dbReference type="ARBA" id="ARBA00023239"/>
    </source>
</evidence>
<proteinExistence type="predicted"/>
<keyword evidence="4" id="KW-1015">Disulfide bond</keyword>
<dbReference type="PANTHER" id="PTHR42104:SF2">
    <property type="entry name" value="GUANYL-SPECIFIC RIBONUCLEASE, PUTATIVE (AFU_ORTHOLOGUE AFUA_4G01200)-RELATED"/>
    <property type="match status" value="1"/>
</dbReference>
<dbReference type="GO" id="GO:0046589">
    <property type="term" value="F:ribonuclease T1 activity"/>
    <property type="evidence" value="ECO:0007669"/>
    <property type="project" value="UniProtKB-EC"/>
</dbReference>
<dbReference type="VEuPathDB" id="FungiDB:ASPWEDRAFT_102455"/>
<dbReference type="GO" id="GO:0003723">
    <property type="term" value="F:RNA binding"/>
    <property type="evidence" value="ECO:0007669"/>
    <property type="project" value="InterPro"/>
</dbReference>
<keyword evidence="1" id="KW-0540">Nuclease</keyword>
<evidence type="ECO:0000256" key="1">
    <source>
        <dbReference type="ARBA" id="ARBA00022722"/>
    </source>
</evidence>
<dbReference type="AlphaFoldDB" id="A0A1L9RZ16"/>
<dbReference type="InterPro" id="IPR016191">
    <property type="entry name" value="Ribonuclease/ribotoxin"/>
</dbReference>
<name>A0A1L9RZ16_ASPWE</name>
<reference evidence="9" key="1">
    <citation type="journal article" date="2017" name="Genome Biol.">
        <title>Comparative genomics reveals high biological diversity and specific adaptations in the industrially and medically important fungal genus Aspergillus.</title>
        <authorList>
            <person name="de Vries R.P."/>
            <person name="Riley R."/>
            <person name="Wiebenga A."/>
            <person name="Aguilar-Osorio G."/>
            <person name="Amillis S."/>
            <person name="Uchima C.A."/>
            <person name="Anderluh G."/>
            <person name="Asadollahi M."/>
            <person name="Askin M."/>
            <person name="Barry K."/>
            <person name="Battaglia E."/>
            <person name="Bayram O."/>
            <person name="Benocci T."/>
            <person name="Braus-Stromeyer S.A."/>
            <person name="Caldana C."/>
            <person name="Canovas D."/>
            <person name="Cerqueira G.C."/>
            <person name="Chen F."/>
            <person name="Chen W."/>
            <person name="Choi C."/>
            <person name="Clum A."/>
            <person name="Dos Santos R.A."/>
            <person name="Damasio A.R."/>
            <person name="Diallinas G."/>
            <person name="Emri T."/>
            <person name="Fekete E."/>
            <person name="Flipphi M."/>
            <person name="Freyberg S."/>
            <person name="Gallo A."/>
            <person name="Gournas C."/>
            <person name="Habgood R."/>
            <person name="Hainaut M."/>
            <person name="Harispe M.L."/>
            <person name="Henrissat B."/>
            <person name="Hilden K.S."/>
            <person name="Hope R."/>
            <person name="Hossain A."/>
            <person name="Karabika E."/>
            <person name="Karaffa L."/>
            <person name="Karanyi Z."/>
            <person name="Krasevec N."/>
            <person name="Kuo A."/>
            <person name="Kusch H."/>
            <person name="LaButti K."/>
            <person name="Lagendijk E.L."/>
            <person name="Lapidus A."/>
            <person name="Levasseur A."/>
            <person name="Lindquist E."/>
            <person name="Lipzen A."/>
            <person name="Logrieco A.F."/>
            <person name="MacCabe A."/>
            <person name="Maekelae M.R."/>
            <person name="Malavazi I."/>
            <person name="Melin P."/>
            <person name="Meyer V."/>
            <person name="Mielnichuk N."/>
            <person name="Miskei M."/>
            <person name="Molnar A.P."/>
            <person name="Mule G."/>
            <person name="Ngan C.Y."/>
            <person name="Orejas M."/>
            <person name="Orosz E."/>
            <person name="Ouedraogo J.P."/>
            <person name="Overkamp K.M."/>
            <person name="Park H.-S."/>
            <person name="Perrone G."/>
            <person name="Piumi F."/>
            <person name="Punt P.J."/>
            <person name="Ram A.F."/>
            <person name="Ramon A."/>
            <person name="Rauscher S."/>
            <person name="Record E."/>
            <person name="Riano-Pachon D.M."/>
            <person name="Robert V."/>
            <person name="Roehrig J."/>
            <person name="Ruller R."/>
            <person name="Salamov A."/>
            <person name="Salih N.S."/>
            <person name="Samson R.A."/>
            <person name="Sandor E."/>
            <person name="Sanguinetti M."/>
            <person name="Schuetze T."/>
            <person name="Sepcic K."/>
            <person name="Shelest E."/>
            <person name="Sherlock G."/>
            <person name="Sophianopoulou V."/>
            <person name="Squina F.M."/>
            <person name="Sun H."/>
            <person name="Susca A."/>
            <person name="Todd R.B."/>
            <person name="Tsang A."/>
            <person name="Unkles S.E."/>
            <person name="van de Wiele N."/>
            <person name="van Rossen-Uffink D."/>
            <person name="Oliveira J.V."/>
            <person name="Vesth T.C."/>
            <person name="Visser J."/>
            <person name="Yu J.-H."/>
            <person name="Zhou M."/>
            <person name="Andersen M.R."/>
            <person name="Archer D.B."/>
            <person name="Baker S.E."/>
            <person name="Benoit I."/>
            <person name="Brakhage A.A."/>
            <person name="Braus G.H."/>
            <person name="Fischer R."/>
            <person name="Frisvad J.C."/>
            <person name="Goldman G.H."/>
            <person name="Houbraken J."/>
            <person name="Oakley B."/>
            <person name="Pocsi I."/>
            <person name="Scazzocchio C."/>
            <person name="Seiboth B."/>
            <person name="vanKuyk P.A."/>
            <person name="Wortman J."/>
            <person name="Dyer P.S."/>
            <person name="Grigoriev I.V."/>
        </authorList>
    </citation>
    <scope>NUCLEOTIDE SEQUENCE [LARGE SCALE GENOMIC DNA]</scope>
    <source>
        <strain evidence="9">DTO 134E9</strain>
    </source>
</reference>
<organism evidence="8 9">
    <name type="scientific">Aspergillus wentii DTO 134E9</name>
    <dbReference type="NCBI Taxonomy" id="1073089"/>
    <lineage>
        <taxon>Eukaryota</taxon>
        <taxon>Fungi</taxon>
        <taxon>Dikarya</taxon>
        <taxon>Ascomycota</taxon>
        <taxon>Pezizomycotina</taxon>
        <taxon>Eurotiomycetes</taxon>
        <taxon>Eurotiomycetidae</taxon>
        <taxon>Eurotiales</taxon>
        <taxon>Aspergillaceae</taxon>
        <taxon>Aspergillus</taxon>
        <taxon>Aspergillus subgen. Cremei</taxon>
    </lineage>
</organism>
<sequence>MFFDMKSVALYGLMAVAYASPVPFSSLENKLAKRVKFNDFSCPDGTTIAEHDIRQAFHECRRHDDKAIGKYPFPFGNKKSVNGQTVRVLTNVPEGTALREFPIVAGGVYEGGSPGAYRIVTDYKDNRGDFRGVIQHTGATVAGAYEACTPVTSAKRDVEEFDDDEDIYYDAEDDLEVTEDNTPSKRDEEIEEFDEEFDEDIEDDTSSSTLVERGNKKKKVGSATCDGTTLSKDAVGAAFKQLKHTDDNSNTRSYPHYFGNKTGNNQAVFGATNDLREFPIMEDGSVWAEGTSPGSYRVVADYNNNFVGVMIEKTGGSFTKCTVNSD</sequence>
<evidence type="ECO:0000313" key="9">
    <source>
        <dbReference type="Proteomes" id="UP000184383"/>
    </source>
</evidence>
<evidence type="ECO:0000256" key="7">
    <source>
        <dbReference type="SAM" id="SignalP"/>
    </source>
</evidence>
<dbReference type="RefSeq" id="XP_040693819.1">
    <property type="nucleotide sequence ID" value="XM_040827477.1"/>
</dbReference>
<keyword evidence="5" id="KW-0456">Lyase</keyword>
<evidence type="ECO:0000256" key="4">
    <source>
        <dbReference type="ARBA" id="ARBA00023157"/>
    </source>
</evidence>
<dbReference type="Pfam" id="PF00545">
    <property type="entry name" value="Ribonuclease"/>
    <property type="match status" value="2"/>
</dbReference>
<evidence type="ECO:0000256" key="2">
    <source>
        <dbReference type="ARBA" id="ARBA00022759"/>
    </source>
</evidence>
<dbReference type="PANTHER" id="PTHR42104">
    <property type="entry name" value="EXTRACELLULAR GUANYL-SPECIFIC RIBONUCLEASE RNTA (AFU_ORTHOLOGUE AFUA_4G03230)"/>
    <property type="match status" value="1"/>
</dbReference>
<keyword evidence="2" id="KW-0255">Endonuclease</keyword>
<dbReference type="InterPro" id="IPR000026">
    <property type="entry name" value="N1-like"/>
</dbReference>
<feature type="compositionally biased region" description="Acidic residues" evidence="6">
    <location>
        <begin position="189"/>
        <end position="205"/>
    </location>
</feature>
<accession>A0A1L9RZ16</accession>
<dbReference type="SUPFAM" id="SSF53933">
    <property type="entry name" value="Microbial ribonucleases"/>
    <property type="match status" value="2"/>
</dbReference>
<dbReference type="Proteomes" id="UP000184383">
    <property type="component" value="Unassembled WGS sequence"/>
</dbReference>